<feature type="compositionally biased region" description="Basic and acidic residues" evidence="1">
    <location>
        <begin position="362"/>
        <end position="384"/>
    </location>
</feature>
<accession>A0A7R9BPT6</accession>
<reference evidence="3" key="1">
    <citation type="submission" date="2020-11" db="EMBL/GenBank/DDBJ databases">
        <authorList>
            <person name="Tran Van P."/>
        </authorList>
    </citation>
    <scope>NUCLEOTIDE SEQUENCE</scope>
</reference>
<sequence>MRKLQAVLLVLAWVSAAVMARPHSPAVSSFFSLARAVEAEAVDGLDDAAEQAVGKLVDNNDVTDGKSKMEQAPVVVRSLPDHADAYPASHQAEASNEPAVVVKRENDKSGEDDVVAVANDKPAQAAETSEEIIPEEKKVVHETDDDSDGKPIEQLEKDEENSVESEQTDAKNEGQHDSVEKVADDKQVVTLENDAEKSAEISAGIEEKSSEEKPTLDEPALHVDIHPVGQSDLNPERPELHVNAVDKPVNDDATSDDENHHSEGEKKPEESAEKHPKDQQSEEHSEANSPEQSQESDADQPKQDSQPESISDKSKEENNDSVDAHDSQEQVQENSVSDQSQDAEEKDDSKETHQHNISAESDDAKPHQDDSAEAESKELEHVADDASNENNQKHDEQEEAHSKESEEPKKDYALKSHSEDSKNDSEEPESKEQHGDSEQNASTDRNENTESEDTASTSEKPKADGEKSQEEAASESKSDEAQEPKVDNPAIPSNDDVDDSVSEIDPDDEEEELGEKAAPSVEEEERKDELIQEPPSVQEMSAEQVEVQDEEQEAQARLGELPADDESPVPEHKAQDLLLPEISDEEENDSELEPVEYPVPTLEQQQDFIKHISTYNHFYDAFLRAVRSSVRADKKTLAVQFKYKYEEVMDEGYLKKDENDGSYEEDDWVERFKQGGGVSEENSAGVSGETKEAAEVSDEGEDAKPEEKKEEDSKTEEEEEEKDEEKKEKYEEKKEKDEEKTEEEEDKKEKKEEKSTEKSLEENDEVDSAEDAAAAVDRGTEEEASNEPAAASSERESRANESDDKDDHVDDASDDSNDEELFRTGPVRSGSRIPSGYFKGLDSIRRSGNVRMLRFTEDGVAVEGEFETGEIVFHLRTDGQGESVYQPMAYVDNIKGIVQYVVKFEERKGEDDSRAIIHSGEVLNYFVKRVDPDAVTVNKYVREDFVDDIKERMSRFVELELLHFNDAFVHQLPSILFEEESRGKSSRSIVWDD</sequence>
<keyword evidence="4" id="KW-1185">Reference proteome</keyword>
<feature type="compositionally biased region" description="Basic and acidic residues" evidence="1">
    <location>
        <begin position="702"/>
        <end position="712"/>
    </location>
</feature>
<feature type="compositionally biased region" description="Basic and acidic residues" evidence="1">
    <location>
        <begin position="134"/>
        <end position="155"/>
    </location>
</feature>
<feature type="region of interest" description="Disordered" evidence="1">
    <location>
        <begin position="87"/>
        <end position="593"/>
    </location>
</feature>
<evidence type="ECO:0000256" key="1">
    <source>
        <dbReference type="SAM" id="MobiDB-lite"/>
    </source>
</evidence>
<protein>
    <submittedName>
        <fullName evidence="3">Uncharacterized protein</fullName>
    </submittedName>
</protein>
<evidence type="ECO:0000313" key="3">
    <source>
        <dbReference type="EMBL" id="CAD7277943.1"/>
    </source>
</evidence>
<feature type="compositionally biased region" description="Acidic residues" evidence="1">
    <location>
        <begin position="582"/>
        <end position="593"/>
    </location>
</feature>
<feature type="compositionally biased region" description="Basic and acidic residues" evidence="1">
    <location>
        <begin position="724"/>
        <end position="739"/>
    </location>
</feature>
<feature type="compositionally biased region" description="Basic and acidic residues" evidence="1">
    <location>
        <begin position="194"/>
        <end position="225"/>
    </location>
</feature>
<feature type="chain" id="PRO_5036210220" evidence="2">
    <location>
        <begin position="21"/>
        <end position="993"/>
    </location>
</feature>
<dbReference type="AlphaFoldDB" id="A0A7R9BPT6"/>
<feature type="compositionally biased region" description="Basic and acidic residues" evidence="1">
    <location>
        <begin position="391"/>
        <end position="437"/>
    </location>
</feature>
<feature type="compositionally biased region" description="Basic and acidic residues" evidence="1">
    <location>
        <begin position="747"/>
        <end position="761"/>
    </location>
</feature>
<feature type="compositionally biased region" description="Basic and acidic residues" evidence="1">
    <location>
        <begin position="257"/>
        <end position="286"/>
    </location>
</feature>
<feature type="compositionally biased region" description="Acidic residues" evidence="1">
    <location>
        <begin position="713"/>
        <end position="723"/>
    </location>
</feature>
<gene>
    <name evidence="3" type="ORF">NMOB1V02_LOCUS5660</name>
</gene>
<feature type="compositionally biased region" description="Acidic residues" evidence="1">
    <location>
        <begin position="156"/>
        <end position="167"/>
    </location>
</feature>
<proteinExistence type="predicted"/>
<evidence type="ECO:0000256" key="2">
    <source>
        <dbReference type="SAM" id="SignalP"/>
    </source>
</evidence>
<feature type="compositionally biased region" description="Basic and acidic residues" evidence="1">
    <location>
        <begin position="459"/>
        <end position="486"/>
    </location>
</feature>
<feature type="compositionally biased region" description="Basic and acidic residues" evidence="1">
    <location>
        <begin position="102"/>
        <end position="111"/>
    </location>
</feature>
<feature type="region of interest" description="Disordered" evidence="1">
    <location>
        <begin position="649"/>
        <end position="838"/>
    </location>
</feature>
<feature type="signal peptide" evidence="2">
    <location>
        <begin position="1"/>
        <end position="20"/>
    </location>
</feature>
<feature type="compositionally biased region" description="Acidic residues" evidence="1">
    <location>
        <begin position="495"/>
        <end position="513"/>
    </location>
</feature>
<feature type="compositionally biased region" description="Basic and acidic residues" evidence="1">
    <location>
        <begin position="168"/>
        <end position="187"/>
    </location>
</feature>
<feature type="compositionally biased region" description="Basic and acidic residues" evidence="1">
    <location>
        <begin position="649"/>
        <end position="659"/>
    </location>
</feature>
<feature type="compositionally biased region" description="Basic and acidic residues" evidence="1">
    <location>
        <begin position="793"/>
        <end position="811"/>
    </location>
</feature>
<dbReference type="EMBL" id="OA883104">
    <property type="protein sequence ID" value="CAD7277943.1"/>
    <property type="molecule type" value="Genomic_DNA"/>
</dbReference>
<dbReference type="Proteomes" id="UP000678499">
    <property type="component" value="Unassembled WGS sequence"/>
</dbReference>
<organism evidence="3">
    <name type="scientific">Notodromas monacha</name>
    <dbReference type="NCBI Taxonomy" id="399045"/>
    <lineage>
        <taxon>Eukaryota</taxon>
        <taxon>Metazoa</taxon>
        <taxon>Ecdysozoa</taxon>
        <taxon>Arthropoda</taxon>
        <taxon>Crustacea</taxon>
        <taxon>Oligostraca</taxon>
        <taxon>Ostracoda</taxon>
        <taxon>Podocopa</taxon>
        <taxon>Podocopida</taxon>
        <taxon>Cypridocopina</taxon>
        <taxon>Cypridoidea</taxon>
        <taxon>Cyprididae</taxon>
        <taxon>Notodromas</taxon>
    </lineage>
</organism>
<evidence type="ECO:0000313" key="4">
    <source>
        <dbReference type="Proteomes" id="UP000678499"/>
    </source>
</evidence>
<dbReference type="EMBL" id="CAJPEX010001067">
    <property type="protein sequence ID" value="CAG0918095.1"/>
    <property type="molecule type" value="Genomic_DNA"/>
</dbReference>
<feature type="compositionally biased region" description="Polar residues" evidence="1">
    <location>
        <begin position="329"/>
        <end position="340"/>
    </location>
</feature>
<keyword evidence="2" id="KW-0732">Signal</keyword>
<feature type="compositionally biased region" description="Basic and acidic residues" evidence="1">
    <location>
        <begin position="310"/>
        <end position="328"/>
    </location>
</feature>
<name>A0A7R9BPT6_9CRUS</name>